<organism evidence="1 2">
    <name type="scientific">Leptospira weilii str. 2006001855</name>
    <dbReference type="NCBI Taxonomy" id="996804"/>
    <lineage>
        <taxon>Bacteria</taxon>
        <taxon>Pseudomonadati</taxon>
        <taxon>Spirochaetota</taxon>
        <taxon>Spirochaetia</taxon>
        <taxon>Leptospirales</taxon>
        <taxon>Leptospiraceae</taxon>
        <taxon>Leptospira</taxon>
    </lineage>
</organism>
<proteinExistence type="predicted"/>
<evidence type="ECO:0000313" key="1">
    <source>
        <dbReference type="EMBL" id="EMM71140.1"/>
    </source>
</evidence>
<comment type="caution">
    <text evidence="1">The sequence shown here is derived from an EMBL/GenBank/DDBJ whole genome shotgun (WGS) entry which is preliminary data.</text>
</comment>
<reference evidence="1 2" key="1">
    <citation type="submission" date="2013-01" db="EMBL/GenBank/DDBJ databases">
        <authorList>
            <person name="Harkins D.M."/>
            <person name="Durkin A.S."/>
            <person name="Brinkac L.M."/>
            <person name="Haft D.H."/>
            <person name="Selengut J.D."/>
            <person name="Sanka R."/>
            <person name="DePew J."/>
            <person name="Purushe J."/>
            <person name="Hospenthal D.R."/>
            <person name="Murray C.K."/>
            <person name="Pimentel G."/>
            <person name="Wasfy M."/>
            <person name="Vinetz J.M."/>
            <person name="Sutton G.G."/>
            <person name="Nierman W.C."/>
            <person name="Fouts D.E."/>
        </authorList>
    </citation>
    <scope>NUCLEOTIDE SEQUENCE [LARGE SCALE GENOMIC DNA]</scope>
    <source>
        <strain evidence="1 2">2006001855</strain>
    </source>
</reference>
<sequence>MLDDEGKTLSKMQYLPYGETFVQRGDLNFAPKYNSQELDRESGFTFTMRDSMTRELRDLPVRIL</sequence>
<dbReference type="Proteomes" id="UP000012101">
    <property type="component" value="Unassembled WGS sequence"/>
</dbReference>
<dbReference type="EMBL" id="AFJM02000057">
    <property type="protein sequence ID" value="EMM71140.1"/>
    <property type="molecule type" value="Genomic_DNA"/>
</dbReference>
<accession>M6FFD9</accession>
<dbReference type="AlphaFoldDB" id="M6FFD9"/>
<protein>
    <submittedName>
        <fullName evidence="1">Uncharacterized protein</fullName>
    </submittedName>
</protein>
<evidence type="ECO:0000313" key="2">
    <source>
        <dbReference type="Proteomes" id="UP000012101"/>
    </source>
</evidence>
<gene>
    <name evidence="1" type="ORF">LEP1GSC038_0639</name>
</gene>
<name>M6FFD9_9LEPT</name>